<evidence type="ECO:0000313" key="2">
    <source>
        <dbReference type="Proteomes" id="UP000736384"/>
    </source>
</evidence>
<sequence length="219" mass="23313">MSGYSNSPKVLKGGIVLIDPDSARVLRIISLQYNPDSLSRSLQLQATGGEGGNRSEALRFKGPAVETIKLDAEIDAADQLEFPAQHRATVEFGIQPQLAVLESLAHPSSAQLIAVDRQASSGTLEIAPMEAPLMLFVWSKSRIVPVRLTDFSITEEAFDPALNPIRAKVSLGLRVLSVDDLGFAHKGGGLFMSYLQTKERLAAKAQAGAFSTLGIGGIG</sequence>
<reference evidence="1" key="1">
    <citation type="submission" date="2020-03" db="EMBL/GenBank/DDBJ databases">
        <title>Genome assembly of Azotobacter chroococcum W5.</title>
        <authorList>
            <person name="Kannepalli A."/>
        </authorList>
    </citation>
    <scope>NUCLEOTIDE SEQUENCE</scope>
    <source>
        <strain evidence="1">W5</strain>
    </source>
</reference>
<dbReference type="AlphaFoldDB" id="A0AA43ZBF6"/>
<organism evidence="1 2">
    <name type="scientific">Azotobacter chroococcum</name>
    <dbReference type="NCBI Taxonomy" id="353"/>
    <lineage>
        <taxon>Bacteria</taxon>
        <taxon>Pseudomonadati</taxon>
        <taxon>Pseudomonadota</taxon>
        <taxon>Gammaproteobacteria</taxon>
        <taxon>Pseudomonadales</taxon>
        <taxon>Pseudomonadaceae</taxon>
        <taxon>Azotobacter</taxon>
    </lineage>
</organism>
<comment type="caution">
    <text evidence="1">The sequence shown here is derived from an EMBL/GenBank/DDBJ whole genome shotgun (WGS) entry which is preliminary data.</text>
</comment>
<evidence type="ECO:0000313" key="1">
    <source>
        <dbReference type="EMBL" id="NHN79644.1"/>
    </source>
</evidence>
<dbReference type="EMBL" id="JAAPAP010000024">
    <property type="protein sequence ID" value="NHN79644.1"/>
    <property type="molecule type" value="Genomic_DNA"/>
</dbReference>
<gene>
    <name evidence="1" type="ORF">HA520_20585</name>
</gene>
<name>A0AA43ZBF6_9GAMM</name>
<proteinExistence type="predicted"/>
<dbReference type="Proteomes" id="UP000736384">
    <property type="component" value="Unassembled WGS sequence"/>
</dbReference>
<accession>A0AA43ZBF6</accession>
<protein>
    <submittedName>
        <fullName evidence="1">Uncharacterized protein</fullName>
    </submittedName>
</protein>
<dbReference type="RefSeq" id="WP_165894039.1">
    <property type="nucleotide sequence ID" value="NZ_JAAPAP010000024.1"/>
</dbReference>